<dbReference type="Pfam" id="PF12697">
    <property type="entry name" value="Abhydrolase_6"/>
    <property type="match status" value="1"/>
</dbReference>
<feature type="domain" description="AB hydrolase-1" evidence="1">
    <location>
        <begin position="73"/>
        <end position="259"/>
    </location>
</feature>
<organism evidence="2 3">
    <name type="scientific">Gellertiella hungarica</name>
    <dbReference type="NCBI Taxonomy" id="1572859"/>
    <lineage>
        <taxon>Bacteria</taxon>
        <taxon>Pseudomonadati</taxon>
        <taxon>Pseudomonadota</taxon>
        <taxon>Alphaproteobacteria</taxon>
        <taxon>Hyphomicrobiales</taxon>
        <taxon>Rhizobiaceae</taxon>
        <taxon>Gellertiella</taxon>
    </lineage>
</organism>
<reference evidence="2 3" key="1">
    <citation type="submission" date="2020-08" db="EMBL/GenBank/DDBJ databases">
        <title>Genomic Encyclopedia of Type Strains, Phase IV (KMG-IV): sequencing the most valuable type-strain genomes for metagenomic binning, comparative biology and taxonomic classification.</title>
        <authorList>
            <person name="Goeker M."/>
        </authorList>
    </citation>
    <scope>NUCLEOTIDE SEQUENCE [LARGE SCALE GENOMIC DNA]</scope>
    <source>
        <strain evidence="2 3">DSM 29853</strain>
    </source>
</reference>
<evidence type="ECO:0000313" key="2">
    <source>
        <dbReference type="EMBL" id="MBB4067130.1"/>
    </source>
</evidence>
<evidence type="ECO:0000313" key="3">
    <source>
        <dbReference type="Proteomes" id="UP000528286"/>
    </source>
</evidence>
<comment type="caution">
    <text evidence="2">The sequence shown here is derived from an EMBL/GenBank/DDBJ whole genome shotgun (WGS) entry which is preliminary data.</text>
</comment>
<accession>A0A7W6NM22</accession>
<dbReference type="Gene3D" id="3.40.50.1820">
    <property type="entry name" value="alpha/beta hydrolase"/>
    <property type="match status" value="1"/>
</dbReference>
<sequence length="268" mass="29278">MTDIETGLHAGRIPYARAGGRGKPLVILNGGQGFMRKLTPARMVRDARRIAGLLPSGQAFILVQYDPKPAGKLDLALLADSVNDLVRTLAEEPVTVIGISFGGMVALRLAERHRETVARLVLLSSAHRFSEAGQSRLRQQAAWVRQGELARVLMDYTDIFRRPWWNWLIRLRFRAERGRIAGTMGDPEAITAYLLAAVDPTPVRLEALDLPVLIIGGGADQYFAGAMEEAATAIPGARLCLLPGETHMVAVERAKAVARILEPFIRGS</sequence>
<dbReference type="PANTHER" id="PTHR43433">
    <property type="entry name" value="HYDROLASE, ALPHA/BETA FOLD FAMILY PROTEIN"/>
    <property type="match status" value="1"/>
</dbReference>
<dbReference type="InterPro" id="IPR050471">
    <property type="entry name" value="AB_hydrolase"/>
</dbReference>
<dbReference type="InterPro" id="IPR000073">
    <property type="entry name" value="AB_hydrolase_1"/>
</dbReference>
<dbReference type="Proteomes" id="UP000528286">
    <property type="component" value="Unassembled WGS sequence"/>
</dbReference>
<proteinExistence type="predicted"/>
<dbReference type="SUPFAM" id="SSF53474">
    <property type="entry name" value="alpha/beta-Hydrolases"/>
    <property type="match status" value="1"/>
</dbReference>
<keyword evidence="3" id="KW-1185">Reference proteome</keyword>
<dbReference type="EMBL" id="JACIEZ010000015">
    <property type="protein sequence ID" value="MBB4067130.1"/>
    <property type="molecule type" value="Genomic_DNA"/>
</dbReference>
<gene>
    <name evidence="2" type="ORF">GGR23_004359</name>
</gene>
<name>A0A7W6NM22_9HYPH</name>
<protein>
    <submittedName>
        <fullName evidence="2">Pimeloyl-ACP methyl ester carboxylesterase</fullName>
    </submittedName>
</protein>
<dbReference type="InterPro" id="IPR029058">
    <property type="entry name" value="AB_hydrolase_fold"/>
</dbReference>
<evidence type="ECO:0000259" key="1">
    <source>
        <dbReference type="Pfam" id="PF12697"/>
    </source>
</evidence>
<dbReference type="PANTHER" id="PTHR43433:SF5">
    <property type="entry name" value="AB HYDROLASE-1 DOMAIN-CONTAINING PROTEIN"/>
    <property type="match status" value="1"/>
</dbReference>
<dbReference type="RefSeq" id="WP_183368371.1">
    <property type="nucleotide sequence ID" value="NZ_JACIEZ010000015.1"/>
</dbReference>
<dbReference type="AlphaFoldDB" id="A0A7W6NM22"/>